<evidence type="ECO:0000256" key="7">
    <source>
        <dbReference type="ARBA" id="ARBA00022777"/>
    </source>
</evidence>
<dbReference type="AlphaFoldDB" id="A0A6J4LJP4"/>
<dbReference type="Pfam" id="PF08446">
    <property type="entry name" value="PAS_2"/>
    <property type="match status" value="1"/>
</dbReference>
<dbReference type="SMART" id="SM00065">
    <property type="entry name" value="GAF"/>
    <property type="match status" value="1"/>
</dbReference>
<dbReference type="Pfam" id="PF02518">
    <property type="entry name" value="HATPase_c"/>
    <property type="match status" value="1"/>
</dbReference>
<protein>
    <submittedName>
        <fullName evidence="15">Phytochrome, two-component sensor histidine kinase</fullName>
        <ecNumber evidence="15">2.7.3.-</ecNumber>
    </submittedName>
</protein>
<dbReference type="Pfam" id="PF01590">
    <property type="entry name" value="GAF"/>
    <property type="match status" value="1"/>
</dbReference>
<dbReference type="PRINTS" id="PR01033">
    <property type="entry name" value="PHYTOCHROME"/>
</dbReference>
<dbReference type="GO" id="GO:0009584">
    <property type="term" value="P:detection of visible light"/>
    <property type="evidence" value="ECO:0007669"/>
    <property type="project" value="InterPro"/>
</dbReference>
<dbReference type="InterPro" id="IPR003018">
    <property type="entry name" value="GAF"/>
</dbReference>
<evidence type="ECO:0000313" key="15">
    <source>
        <dbReference type="EMBL" id="CAA9335448.1"/>
    </source>
</evidence>
<keyword evidence="9" id="KW-0157">Chromophore</keyword>
<keyword evidence="3" id="KW-0597">Phosphoprotein</keyword>
<dbReference type="PROSITE" id="PS50109">
    <property type="entry name" value="HIS_KIN"/>
    <property type="match status" value="1"/>
</dbReference>
<dbReference type="GO" id="GO:0009881">
    <property type="term" value="F:photoreceptor activity"/>
    <property type="evidence" value="ECO:0007669"/>
    <property type="project" value="UniProtKB-KW"/>
</dbReference>
<evidence type="ECO:0000256" key="5">
    <source>
        <dbReference type="ARBA" id="ARBA00022679"/>
    </source>
</evidence>
<keyword evidence="5 15" id="KW-0808">Transferase</keyword>
<dbReference type="Gene3D" id="3.30.450.40">
    <property type="match status" value="1"/>
</dbReference>
<dbReference type="EMBL" id="CADCTZ010000351">
    <property type="protein sequence ID" value="CAA9335448.1"/>
    <property type="molecule type" value="Genomic_DNA"/>
</dbReference>
<name>A0A6J4LJP4_9CYAN</name>
<dbReference type="GO" id="GO:0006355">
    <property type="term" value="P:regulation of DNA-templated transcription"/>
    <property type="evidence" value="ECO:0007669"/>
    <property type="project" value="InterPro"/>
</dbReference>
<evidence type="ECO:0000256" key="1">
    <source>
        <dbReference type="ARBA" id="ARBA00006402"/>
    </source>
</evidence>
<sequence>MDLQITIPALEEVDLTNCDREPIHISGHIQPHGVLLVVQEPQLEIVQVSENTQDLLGIDPESAIGQDLSLLFDRVQLEKLKACLQKENLKTVNPIKLSVERAGKYLEFDCILHRGEEVLMVELELATSQENLSVFSFYHSVRATVSKIQSAHNLKELCQLTVEEVRKISGFDRVMVYQFDPEGNGAVIAEAKAEKLTPFLGLNYPSSDIPKQARELYSLNWLRLIPDINYQPVPLVFGNNAVRTQPLDLSFSVLRSVSPIHIEYLQNMGVAASMSISLIKDKKLWGLIACHNYTPKYLNYELRAACEFIGQVMSLELQSKEGNEDYDYKLHLKSVLTKIFEDISTSDNLSQVLVKCQHNLLEAVNAQGAAIVFGDNCYRVGQTPQGEALKYLTQWVQNNLNKEIFYTDSLTKCYPEAEEFKDTASGCLAIAISPTQKIYVLWFRPEVIKTVNWAGNPNKPLQTDEDGNYRLSPRKSFELWKENVRYKSLPWKQCEIDAALELRKAMINIVLCQIDKLEKLNRALEESVAREREKTAHLKTAMSELKRAQTQLVQSERMSSLGQLVSAVAYEVTNPINFIHGNLTYANEYSQKMIDLLQLYEQHYPSPSPEIQAQIEAVELEFIVEDLPKLLGSMKVGANRIREIVQSLRNFSRIDEADIKPVDIHDGLDSALLILSNRLKPKPDRPAIHLIKEYGSLPLVECYAVQINQVFMNVLTNAIDALEDAFVNNNLSSHCGDKEEPVKCGQIRIVTEICPGGKAVAVRIKDNGCGMTQTVRQKIFEPFFTTKPVGKGAGIGLTISHEIAVEQHGGKLTCNSAPGEGTELIIEIPLNQTHPKPIVK</sequence>
<keyword evidence="10" id="KW-0902">Two-component regulatory system</keyword>
<dbReference type="InterPro" id="IPR036890">
    <property type="entry name" value="HATPase_C_sf"/>
</dbReference>
<keyword evidence="6" id="KW-0547">Nucleotide-binding</keyword>
<dbReference type="GO" id="GO:0000160">
    <property type="term" value="P:phosphorelay signal transduction system"/>
    <property type="evidence" value="ECO:0007669"/>
    <property type="project" value="UniProtKB-KW"/>
</dbReference>
<feature type="coiled-coil region" evidence="12">
    <location>
        <begin position="507"/>
        <end position="558"/>
    </location>
</feature>
<feature type="domain" description="Histidine kinase" evidence="14">
    <location>
        <begin position="567"/>
        <end position="832"/>
    </location>
</feature>
<evidence type="ECO:0000256" key="10">
    <source>
        <dbReference type="ARBA" id="ARBA00023012"/>
    </source>
</evidence>
<organism evidence="15">
    <name type="scientific">uncultured Microcoleus sp</name>
    <dbReference type="NCBI Taxonomy" id="259945"/>
    <lineage>
        <taxon>Bacteria</taxon>
        <taxon>Bacillati</taxon>
        <taxon>Cyanobacteriota</taxon>
        <taxon>Cyanophyceae</taxon>
        <taxon>Oscillatoriophycideae</taxon>
        <taxon>Oscillatoriales</taxon>
        <taxon>Microcoleaceae</taxon>
        <taxon>Microcoleus</taxon>
        <taxon>environmental samples</taxon>
    </lineage>
</organism>
<dbReference type="PROSITE" id="PS50046">
    <property type="entry name" value="PHYTOCHROME_2"/>
    <property type="match status" value="1"/>
</dbReference>
<evidence type="ECO:0000256" key="2">
    <source>
        <dbReference type="ARBA" id="ARBA00022543"/>
    </source>
</evidence>
<dbReference type="PANTHER" id="PTHR43065">
    <property type="entry name" value="SENSOR HISTIDINE KINASE"/>
    <property type="match status" value="1"/>
</dbReference>
<dbReference type="SMART" id="SM00387">
    <property type="entry name" value="HATPase_c"/>
    <property type="match status" value="1"/>
</dbReference>
<keyword evidence="4" id="KW-0716">Sensory transduction</keyword>
<evidence type="ECO:0000259" key="14">
    <source>
        <dbReference type="PROSITE" id="PS50109"/>
    </source>
</evidence>
<evidence type="ECO:0000256" key="12">
    <source>
        <dbReference type="SAM" id="Coils"/>
    </source>
</evidence>
<dbReference type="InterPro" id="IPR001294">
    <property type="entry name" value="Phytochrome"/>
</dbReference>
<keyword evidence="12" id="KW-0175">Coiled coil</keyword>
<dbReference type="SUPFAM" id="SSF55785">
    <property type="entry name" value="PYP-like sensor domain (PAS domain)"/>
    <property type="match status" value="1"/>
</dbReference>
<dbReference type="SUPFAM" id="SSF55781">
    <property type="entry name" value="GAF domain-like"/>
    <property type="match status" value="2"/>
</dbReference>
<dbReference type="GO" id="GO:0005524">
    <property type="term" value="F:ATP binding"/>
    <property type="evidence" value="ECO:0007669"/>
    <property type="project" value="UniProtKB-KW"/>
</dbReference>
<keyword evidence="11" id="KW-0675">Receptor</keyword>
<evidence type="ECO:0000256" key="9">
    <source>
        <dbReference type="ARBA" id="ARBA00022991"/>
    </source>
</evidence>
<reference evidence="15" key="1">
    <citation type="submission" date="2020-02" db="EMBL/GenBank/DDBJ databases">
        <authorList>
            <person name="Meier V. D."/>
        </authorList>
    </citation>
    <scope>NUCLEOTIDE SEQUENCE</scope>
    <source>
        <strain evidence="15">AVDCRST_MAG84</strain>
    </source>
</reference>
<dbReference type="InterPro" id="IPR029016">
    <property type="entry name" value="GAF-like_dom_sf"/>
</dbReference>
<evidence type="ECO:0000256" key="8">
    <source>
        <dbReference type="ARBA" id="ARBA00022840"/>
    </source>
</evidence>
<feature type="domain" description="Phytochrome chromophore attachment site" evidence="13">
    <location>
        <begin position="153"/>
        <end position="311"/>
    </location>
</feature>
<dbReference type="InterPro" id="IPR035965">
    <property type="entry name" value="PAS-like_dom_sf"/>
</dbReference>
<dbReference type="Gene3D" id="3.30.450.270">
    <property type="match status" value="1"/>
</dbReference>
<evidence type="ECO:0000256" key="6">
    <source>
        <dbReference type="ARBA" id="ARBA00022741"/>
    </source>
</evidence>
<dbReference type="Gene3D" id="3.30.565.10">
    <property type="entry name" value="Histidine kinase-like ATPase, C-terminal domain"/>
    <property type="match status" value="1"/>
</dbReference>
<dbReference type="InterPro" id="IPR013515">
    <property type="entry name" value="Phytochrome_cen-reg"/>
</dbReference>
<accession>A0A6J4LJP4</accession>
<keyword evidence="2" id="KW-0600">Photoreceptor protein</keyword>
<gene>
    <name evidence="15" type="ORF">AVDCRST_MAG84-2097</name>
</gene>
<proteinExistence type="inferred from homology"/>
<evidence type="ECO:0000259" key="13">
    <source>
        <dbReference type="PROSITE" id="PS50046"/>
    </source>
</evidence>
<dbReference type="Gene3D" id="1.10.287.130">
    <property type="match status" value="1"/>
</dbReference>
<keyword evidence="8" id="KW-0067">ATP-binding</keyword>
<dbReference type="InterPro" id="IPR003594">
    <property type="entry name" value="HATPase_dom"/>
</dbReference>
<dbReference type="InterPro" id="IPR043150">
    <property type="entry name" value="Phytochrome_PHY_sf"/>
</dbReference>
<dbReference type="Pfam" id="PF00360">
    <property type="entry name" value="PHY"/>
    <property type="match status" value="1"/>
</dbReference>
<dbReference type="InterPro" id="IPR016132">
    <property type="entry name" value="Phyto_chromo_attachment"/>
</dbReference>
<evidence type="ECO:0000256" key="11">
    <source>
        <dbReference type="ARBA" id="ARBA00023170"/>
    </source>
</evidence>
<dbReference type="InterPro" id="IPR005467">
    <property type="entry name" value="His_kinase_dom"/>
</dbReference>
<dbReference type="Gene3D" id="3.30.450.20">
    <property type="entry name" value="PAS domain"/>
    <property type="match status" value="1"/>
</dbReference>
<dbReference type="InterPro" id="IPR013654">
    <property type="entry name" value="PAS_2"/>
</dbReference>
<dbReference type="EC" id="2.7.3.-" evidence="15"/>
<dbReference type="PANTHER" id="PTHR43065:SF10">
    <property type="entry name" value="PEROXIDE STRESS-ACTIVATED HISTIDINE KINASE MAK3"/>
    <property type="match status" value="1"/>
</dbReference>
<evidence type="ECO:0000256" key="3">
    <source>
        <dbReference type="ARBA" id="ARBA00022553"/>
    </source>
</evidence>
<keyword evidence="7 15" id="KW-0418">Kinase</keyword>
<comment type="similarity">
    <text evidence="1">In the N-terminal section; belongs to the phytochrome family.</text>
</comment>
<evidence type="ECO:0000256" key="4">
    <source>
        <dbReference type="ARBA" id="ARBA00022606"/>
    </source>
</evidence>
<dbReference type="GO" id="GO:0016301">
    <property type="term" value="F:kinase activity"/>
    <property type="evidence" value="ECO:0007669"/>
    <property type="project" value="UniProtKB-KW"/>
</dbReference>
<dbReference type="SUPFAM" id="SSF55874">
    <property type="entry name" value="ATPase domain of HSP90 chaperone/DNA topoisomerase II/histidine kinase"/>
    <property type="match status" value="1"/>
</dbReference>